<evidence type="ECO:0000256" key="1">
    <source>
        <dbReference type="ARBA" id="ARBA00004496"/>
    </source>
</evidence>
<dbReference type="PANTHER" id="PTHR23167:SF35">
    <property type="entry name" value="[F-ACTIN]-MONOOXYGENASE MICAL1"/>
    <property type="match status" value="1"/>
</dbReference>
<dbReference type="InterPro" id="IPR050540">
    <property type="entry name" value="F-actin_Monoox_Mical"/>
</dbReference>
<sequence>MASKDHANSSHATFDLFVQAKTCQEVKQHFSELCRQLQLDSKDFRGFYTKLKERLNYWKAKALWTKLDKRASQEVYQQGTASAQNKVVLLEKREEFTRNNVLHLWPFTIYDLRELGAKKFYGKFCCGSLDHISIRQLQLILLKVSLLLGVEHKELRGKLAIGITANFINRKTAAEVQVPEISGVARIYNQKFFQDLLNETEQLLAPGNVDHVALCLYAHDAAYFSTGGKLPELQFAQNQAGQQDVAMFDFTCMQRAENASLVRERRGKKLLIALVGDCLVELLSQTTPDNTSKKYSLYSIDPTTRYQSVNLSAIQAHQVSMLIFCLC</sequence>
<dbReference type="InterPro" id="IPR057494">
    <property type="entry name" value="Rossman_Mical"/>
</dbReference>
<keyword evidence="5" id="KW-1185">Reference proteome</keyword>
<evidence type="ECO:0000259" key="3">
    <source>
        <dbReference type="Pfam" id="PF25413"/>
    </source>
</evidence>
<gene>
    <name evidence="4" type="ORF">GOODEAATRI_019473</name>
</gene>
<evidence type="ECO:0000256" key="2">
    <source>
        <dbReference type="ARBA" id="ARBA00022490"/>
    </source>
</evidence>
<dbReference type="Gene3D" id="3.50.50.60">
    <property type="entry name" value="FAD/NAD(P)-binding domain"/>
    <property type="match status" value="4"/>
</dbReference>
<protein>
    <recommendedName>
        <fullName evidence="3">[F-actin]-monooxygenase MICAL1-3-like Rossman domain-containing protein</fullName>
    </recommendedName>
</protein>
<dbReference type="Pfam" id="PF25413">
    <property type="entry name" value="Rossman_Mical"/>
    <property type="match status" value="1"/>
</dbReference>
<dbReference type="PANTHER" id="PTHR23167">
    <property type="entry name" value="CALPONIN HOMOLOGY DOMAIN-CONTAINING PROTEIN DDB_G0272472-RELATED"/>
    <property type="match status" value="1"/>
</dbReference>
<dbReference type="Proteomes" id="UP001476798">
    <property type="component" value="Unassembled WGS sequence"/>
</dbReference>
<reference evidence="4 5" key="1">
    <citation type="submission" date="2021-06" db="EMBL/GenBank/DDBJ databases">
        <authorList>
            <person name="Palmer J.M."/>
        </authorList>
    </citation>
    <scope>NUCLEOTIDE SEQUENCE [LARGE SCALE GENOMIC DNA]</scope>
    <source>
        <strain evidence="4 5">GA_2019</strain>
        <tissue evidence="4">Muscle</tissue>
    </source>
</reference>
<evidence type="ECO:0000313" key="5">
    <source>
        <dbReference type="Proteomes" id="UP001476798"/>
    </source>
</evidence>
<accession>A0ABV0NLK3</accession>
<dbReference type="EMBL" id="JAHRIO010041710">
    <property type="protein sequence ID" value="MEQ2172276.1"/>
    <property type="molecule type" value="Genomic_DNA"/>
</dbReference>
<dbReference type="InterPro" id="IPR036188">
    <property type="entry name" value="FAD/NAD-bd_sf"/>
</dbReference>
<name>A0ABV0NLK3_9TELE</name>
<proteinExistence type="predicted"/>
<keyword evidence="2" id="KW-0963">Cytoplasm</keyword>
<organism evidence="4 5">
    <name type="scientific">Goodea atripinnis</name>
    <dbReference type="NCBI Taxonomy" id="208336"/>
    <lineage>
        <taxon>Eukaryota</taxon>
        <taxon>Metazoa</taxon>
        <taxon>Chordata</taxon>
        <taxon>Craniata</taxon>
        <taxon>Vertebrata</taxon>
        <taxon>Euteleostomi</taxon>
        <taxon>Actinopterygii</taxon>
        <taxon>Neopterygii</taxon>
        <taxon>Teleostei</taxon>
        <taxon>Neoteleostei</taxon>
        <taxon>Acanthomorphata</taxon>
        <taxon>Ovalentaria</taxon>
        <taxon>Atherinomorphae</taxon>
        <taxon>Cyprinodontiformes</taxon>
        <taxon>Goodeidae</taxon>
        <taxon>Goodea</taxon>
    </lineage>
</organism>
<feature type="domain" description="[F-actin]-monooxygenase MICAL1-3-like Rossman" evidence="3">
    <location>
        <begin position="159"/>
        <end position="200"/>
    </location>
</feature>
<evidence type="ECO:0000313" key="4">
    <source>
        <dbReference type="EMBL" id="MEQ2172276.1"/>
    </source>
</evidence>
<comment type="caution">
    <text evidence="4">The sequence shown here is derived from an EMBL/GenBank/DDBJ whole genome shotgun (WGS) entry which is preliminary data.</text>
</comment>
<comment type="subcellular location">
    <subcellularLocation>
        <location evidence="1">Cytoplasm</location>
    </subcellularLocation>
</comment>